<evidence type="ECO:0000256" key="1">
    <source>
        <dbReference type="ARBA" id="ARBA00010457"/>
    </source>
</evidence>
<keyword evidence="2" id="KW-0732">Signal</keyword>
<comment type="similarity">
    <text evidence="1">Belongs to the Cu-Zn superoxide dismutase family.</text>
</comment>
<proteinExistence type="inferred from homology"/>
<organism evidence="4 5">
    <name type="scientific">Streptomyces doudnae</name>
    <dbReference type="NCBI Taxonomy" id="3075536"/>
    <lineage>
        <taxon>Bacteria</taxon>
        <taxon>Bacillati</taxon>
        <taxon>Actinomycetota</taxon>
        <taxon>Actinomycetes</taxon>
        <taxon>Kitasatosporales</taxon>
        <taxon>Streptomycetaceae</taxon>
        <taxon>Streptomyces</taxon>
    </lineage>
</organism>
<dbReference type="RefSeq" id="WP_093835847.1">
    <property type="nucleotide sequence ID" value="NZ_JAVRES010000003.1"/>
</dbReference>
<feature type="chain" id="PRO_5044888155" evidence="2">
    <location>
        <begin position="23"/>
        <end position="178"/>
    </location>
</feature>
<keyword evidence="5" id="KW-1185">Reference proteome</keyword>
<sequence>MVAGICAGAVAAAVLAAGTGGAHDYTVRSEARFTAPGAAHARAYTYDPGLVPVGSWIEVRQHTADGGATVVGLRVTGLVPGHEYGVHVHQKPCAADPAAAGGHYQHMPSADPAAANPDNEVWLDFTARRDGTGAAVARHRWDFRPGQASSVVIHDMPGTKGARVACLTVPFGPSGGRS</sequence>
<dbReference type="EMBL" id="JAVRES010000003">
    <property type="protein sequence ID" value="MDT0435041.1"/>
    <property type="molecule type" value="Genomic_DNA"/>
</dbReference>
<protein>
    <submittedName>
        <fullName evidence="4">Superoxide dismutase family protein</fullName>
    </submittedName>
</protein>
<comment type="caution">
    <text evidence="4">The sequence shown here is derived from an EMBL/GenBank/DDBJ whole genome shotgun (WGS) entry which is preliminary data.</text>
</comment>
<dbReference type="AlphaFoldDB" id="A0ABD5EK72"/>
<evidence type="ECO:0000313" key="5">
    <source>
        <dbReference type="Proteomes" id="UP001183535"/>
    </source>
</evidence>
<accession>A0ABD5EK72</accession>
<dbReference type="InterPro" id="IPR036423">
    <property type="entry name" value="SOD-like_Cu/Zn_dom_sf"/>
</dbReference>
<name>A0ABD5EK72_9ACTN</name>
<evidence type="ECO:0000259" key="3">
    <source>
        <dbReference type="Pfam" id="PF00080"/>
    </source>
</evidence>
<feature type="domain" description="Superoxide dismutase copper/zinc binding" evidence="3">
    <location>
        <begin position="57"/>
        <end position="157"/>
    </location>
</feature>
<reference evidence="5" key="1">
    <citation type="submission" date="2023-07" db="EMBL/GenBank/DDBJ databases">
        <title>30 novel species of actinomycetes from the DSMZ collection.</title>
        <authorList>
            <person name="Nouioui I."/>
        </authorList>
    </citation>
    <scope>NUCLEOTIDE SEQUENCE [LARGE SCALE GENOMIC DNA]</scope>
    <source>
        <strain evidence="5">DSM 41981</strain>
    </source>
</reference>
<dbReference type="Proteomes" id="UP001183535">
    <property type="component" value="Unassembled WGS sequence"/>
</dbReference>
<dbReference type="SUPFAM" id="SSF49329">
    <property type="entry name" value="Cu,Zn superoxide dismutase-like"/>
    <property type="match status" value="1"/>
</dbReference>
<dbReference type="InterPro" id="IPR001424">
    <property type="entry name" value="SOD_Cu_Zn_dom"/>
</dbReference>
<evidence type="ECO:0000256" key="2">
    <source>
        <dbReference type="SAM" id="SignalP"/>
    </source>
</evidence>
<dbReference type="Pfam" id="PF00080">
    <property type="entry name" value="Sod_Cu"/>
    <property type="match status" value="1"/>
</dbReference>
<dbReference type="Gene3D" id="2.60.40.200">
    <property type="entry name" value="Superoxide dismutase, copper/zinc binding domain"/>
    <property type="match status" value="1"/>
</dbReference>
<feature type="signal peptide" evidence="2">
    <location>
        <begin position="1"/>
        <end position="22"/>
    </location>
</feature>
<gene>
    <name evidence="4" type="ORF">RM877_10150</name>
</gene>
<evidence type="ECO:0000313" key="4">
    <source>
        <dbReference type="EMBL" id="MDT0435041.1"/>
    </source>
</evidence>